<dbReference type="SUPFAM" id="SSF51338">
    <property type="entry name" value="Composite domain of metallo-dependent hydrolases"/>
    <property type="match status" value="1"/>
</dbReference>
<name>A0ABN0Q3D5_ENTCL</name>
<comment type="caution">
    <text evidence="3">The sequence shown here is derived from an EMBL/GenBank/DDBJ whole genome shotgun (WGS) entry which is preliminary data.</text>
</comment>
<protein>
    <submittedName>
        <fullName evidence="3">Amidohydrolase family protein</fullName>
    </submittedName>
</protein>
<evidence type="ECO:0000259" key="2">
    <source>
        <dbReference type="Pfam" id="PF07969"/>
    </source>
</evidence>
<dbReference type="InterPro" id="IPR033932">
    <property type="entry name" value="YtcJ-like"/>
</dbReference>
<dbReference type="EMBL" id="AXOM01000051">
    <property type="protein sequence ID" value="ESS56448.1"/>
    <property type="molecule type" value="Genomic_DNA"/>
</dbReference>
<evidence type="ECO:0000256" key="1">
    <source>
        <dbReference type="SAM" id="SignalP"/>
    </source>
</evidence>
<dbReference type="Gene3D" id="2.30.40.10">
    <property type="entry name" value="Urease, subunit C, domain 1"/>
    <property type="match status" value="1"/>
</dbReference>
<evidence type="ECO:0000313" key="4">
    <source>
        <dbReference type="Proteomes" id="UP000017834"/>
    </source>
</evidence>
<dbReference type="InterPro" id="IPR011059">
    <property type="entry name" value="Metal-dep_hydrolase_composite"/>
</dbReference>
<dbReference type="Pfam" id="PF07969">
    <property type="entry name" value="Amidohydro_3"/>
    <property type="match status" value="1"/>
</dbReference>
<organism evidence="3 4">
    <name type="scientific">Enterobacter cloacae S611</name>
    <dbReference type="NCBI Taxonomy" id="1399146"/>
    <lineage>
        <taxon>Bacteria</taxon>
        <taxon>Pseudomonadati</taxon>
        <taxon>Pseudomonadota</taxon>
        <taxon>Gammaproteobacteria</taxon>
        <taxon>Enterobacterales</taxon>
        <taxon>Enterobacteriaceae</taxon>
        <taxon>Enterobacter</taxon>
        <taxon>Enterobacter cloacae complex</taxon>
    </lineage>
</organism>
<feature type="chain" id="PRO_5046021791" evidence="1">
    <location>
        <begin position="32"/>
        <end position="589"/>
    </location>
</feature>
<gene>
    <name evidence="3" type="ORF">EDP2_241</name>
</gene>
<dbReference type="Proteomes" id="UP000017834">
    <property type="component" value="Unassembled WGS sequence"/>
</dbReference>
<proteinExistence type="predicted"/>
<evidence type="ECO:0000313" key="3">
    <source>
        <dbReference type="EMBL" id="ESS56448.1"/>
    </source>
</evidence>
<dbReference type="PANTHER" id="PTHR22642">
    <property type="entry name" value="IMIDAZOLONEPROPIONASE"/>
    <property type="match status" value="1"/>
</dbReference>
<feature type="signal peptide" evidence="1">
    <location>
        <begin position="1"/>
        <end position="31"/>
    </location>
</feature>
<dbReference type="SUPFAM" id="SSF51556">
    <property type="entry name" value="Metallo-dependent hydrolases"/>
    <property type="match status" value="1"/>
</dbReference>
<dbReference type="CDD" id="cd01300">
    <property type="entry name" value="YtcJ_like"/>
    <property type="match status" value="1"/>
</dbReference>
<reference evidence="3 4" key="1">
    <citation type="journal article" date="2014" name="Genome Announc.">
        <title>Draft Genome Sequence of Enterobacter cloacae Strain S611.</title>
        <authorList>
            <person name="Wang D."/>
            <person name="Han C.S."/>
            <person name="Dichosa A.E."/>
            <person name="Gleasner C.D."/>
            <person name="Johnson S.L."/>
            <person name="Daligault H.E."/>
            <person name="Davenport K.W."/>
            <person name="Li P.E."/>
            <person name="Pierson E.A."/>
            <person name="Pierson L.S.III."/>
        </authorList>
    </citation>
    <scope>NUCLEOTIDE SEQUENCE [LARGE SCALE GENOMIC DNA]</scope>
    <source>
        <strain evidence="3 4">S611</strain>
    </source>
</reference>
<accession>A0ABN0Q3D5</accession>
<dbReference type="Gene3D" id="3.20.20.140">
    <property type="entry name" value="Metal-dependent hydrolases"/>
    <property type="match status" value="1"/>
</dbReference>
<sequence length="589" mass="65243">MGLFKPTGTLQKIIKVSLLSALISTSLNATAAKDVPNDPNDRPTPADIIIMNADIRTSDAAKPRAQALAIKDGKFIAVGSPHYIKLLQSDKTKMIDAKGKTVIPGLIDAHTHLIAGIDLINGVDLFGISSKQTWLKMIKEKVYAQPKGSWIFGGRWDATLTAEKTLPTAAELDKVAPDNPVALVDVDYHTMWLNSKALAELEITDKTPDPVGGTIQRDKNGKATGILLENALDLYNRSPKVIAAQGDKSEGLRKVMAHFNSLGVTGAHDMWTNSGDIYTDMLKKGGFPMRIWYGYMVDTSEKNSGEEAWKAQADKQKEMNAFAADKEKALGKGPQFRYGYHKYFMDGTLMNHTAALHEHYSDRHDHYFGTPLYTQEKMNEMVQRSHQYGFPVAVHAIGDNAVTMALEAFRNSPQGKDKINRIEHIELTKYANIEKFAQNGIVPSMQPDHAIAPNFLETRLGNERLKRGYAWQSLLTAGGHLVFGSDWPTAKESPMTQLGDAVLRLKEGKVWYGENALTFDEALYAYTMAPAKISGWDKEIGSITVGKWADFAIVDGKIKDPVPQDIRDWKIAETWFAGEKVYDSAQKKS</sequence>
<keyword evidence="4" id="KW-1185">Reference proteome</keyword>
<dbReference type="PANTHER" id="PTHR22642:SF2">
    <property type="entry name" value="PROTEIN LONG AFTER FAR-RED 3"/>
    <property type="match status" value="1"/>
</dbReference>
<keyword evidence="1" id="KW-0732">Signal</keyword>
<feature type="domain" description="Amidohydrolase 3" evidence="2">
    <location>
        <begin position="94"/>
        <end position="582"/>
    </location>
</feature>
<dbReference type="InterPro" id="IPR013108">
    <property type="entry name" value="Amidohydro_3"/>
</dbReference>
<dbReference type="Gene3D" id="3.10.310.70">
    <property type="match status" value="1"/>
</dbReference>
<dbReference type="InterPro" id="IPR032466">
    <property type="entry name" value="Metal_Hydrolase"/>
</dbReference>